<accession>N0E5G8</accession>
<dbReference type="Proteomes" id="UP000013167">
    <property type="component" value="Unassembled WGS sequence"/>
</dbReference>
<reference evidence="1 2" key="1">
    <citation type="journal article" date="2013" name="ISME J.">
        <title>A metabolic model for members of the genus Tetrasphaera involved in enhanced biological phosphorus removal.</title>
        <authorList>
            <person name="Kristiansen R."/>
            <person name="Nguyen H.T.T."/>
            <person name="Saunders A.M."/>
            <person name="Nielsen J.L."/>
            <person name="Wimmer R."/>
            <person name="Le V.Q."/>
            <person name="McIlroy S.J."/>
            <person name="Petrovski S."/>
            <person name="Seviour R.J."/>
            <person name="Calteau A."/>
            <person name="Nielsen K.L."/>
            <person name="Nielsen P.H."/>
        </authorList>
    </citation>
    <scope>NUCLEOTIDE SEQUENCE [LARGE SCALE GENOMIC DNA]</scope>
    <source>
        <strain evidence="1 2">Lp2</strain>
    </source>
</reference>
<name>N0E5G8_9MICO</name>
<organism evidence="1 2">
    <name type="scientific">Phycicoccus elongatus Lp2</name>
    <dbReference type="NCBI Taxonomy" id="1193181"/>
    <lineage>
        <taxon>Bacteria</taxon>
        <taxon>Bacillati</taxon>
        <taxon>Actinomycetota</taxon>
        <taxon>Actinomycetes</taxon>
        <taxon>Micrococcales</taxon>
        <taxon>Intrasporangiaceae</taxon>
        <taxon>Phycicoccus</taxon>
    </lineage>
</organism>
<sequence length="231" mass="26020">MSRGHDPANWVGEDELVLADTEGIDSARADAAIGQEKRRSIGLERRGQLERIREVFGSGDPDGVDDVRLRVLYHVIGHVHEQKWREAVDEVRSWLLADARQEHREWREAHLNMDRVHATPLNWDALFLPDRHAIAAMTHRRRAAIDLASDYLTGLDSRLVAEEETTYPNPFQDLWIVDPVDPKHRGEHRAGGNLVVVPTVGPAYAAGTSSEPHTAETIGMIGPPDLQWEFD</sequence>
<dbReference type="EMBL" id="CAIZ01000161">
    <property type="protein sequence ID" value="CCH71290.1"/>
    <property type="molecule type" value="Genomic_DNA"/>
</dbReference>
<comment type="caution">
    <text evidence="1">The sequence shown here is derived from an EMBL/GenBank/DDBJ whole genome shotgun (WGS) entry which is preliminary data.</text>
</comment>
<dbReference type="STRING" id="1193181.BN10_880015"/>
<evidence type="ECO:0000313" key="1">
    <source>
        <dbReference type="EMBL" id="CCH71290.1"/>
    </source>
</evidence>
<gene>
    <name evidence="1" type="ORF">BN10_880015</name>
</gene>
<dbReference type="AlphaFoldDB" id="N0E5G8"/>
<dbReference type="HOGENOM" id="CLU_1199331_0_0_11"/>
<evidence type="ECO:0000313" key="2">
    <source>
        <dbReference type="Proteomes" id="UP000013167"/>
    </source>
</evidence>
<dbReference type="eggNOG" id="ENOG5032056">
    <property type="taxonomic scope" value="Bacteria"/>
</dbReference>
<proteinExistence type="predicted"/>
<protein>
    <submittedName>
        <fullName evidence="1">Uncharacterized protein</fullName>
    </submittedName>
</protein>
<keyword evidence="2" id="KW-1185">Reference proteome</keyword>